<dbReference type="PANTHER" id="PTHR43460:SF1">
    <property type="entry name" value="METHYLTRANSFERASE TYPE 11 DOMAIN-CONTAINING PROTEIN"/>
    <property type="match status" value="1"/>
</dbReference>
<comment type="caution">
    <text evidence="2">The sequence shown here is derived from an EMBL/GenBank/DDBJ whole genome shotgun (WGS) entry which is preliminary data.</text>
</comment>
<protein>
    <recommendedName>
        <fullName evidence="1">Methyltransferase type 11 domain-containing protein</fullName>
    </recommendedName>
</protein>
<dbReference type="CDD" id="cd02440">
    <property type="entry name" value="AdoMet_MTases"/>
    <property type="match status" value="1"/>
</dbReference>
<dbReference type="InterPro" id="IPR029063">
    <property type="entry name" value="SAM-dependent_MTases_sf"/>
</dbReference>
<dbReference type="GO" id="GO:0008757">
    <property type="term" value="F:S-adenosylmethionine-dependent methyltransferase activity"/>
    <property type="evidence" value="ECO:0007669"/>
    <property type="project" value="InterPro"/>
</dbReference>
<feature type="domain" description="Methyltransferase type 11" evidence="1">
    <location>
        <begin position="55"/>
        <end position="142"/>
    </location>
</feature>
<dbReference type="Gene3D" id="3.40.50.150">
    <property type="entry name" value="Vaccinia Virus protein VP39"/>
    <property type="match status" value="1"/>
</dbReference>
<proteinExistence type="predicted"/>
<dbReference type="Pfam" id="PF08241">
    <property type="entry name" value="Methyltransf_11"/>
    <property type="match status" value="1"/>
</dbReference>
<sequence>MQDTATFQDLLREGADASVDGWDFSWFDGRATEQRPSWGYLKLMAAQMRVAHAALDIQTGGGEVLSEVPAFPPVTVATEHWPPNLQLARRALEPRGVRVVDVAEDAPFPFPDETFDLVVSRHPNVVLWDEIARVLTPGGRYLAQQIGPGSNRELAQFLTGPREISDERSPARAAADARAAGLVIDELRHEALPTTFNDVAAVVHFLRKVIWTVPDFNVDRYRARLADLHDHIRRHGPFVAHAQRILVRAHKPER</sequence>
<dbReference type="RefSeq" id="WP_112584155.1">
    <property type="nucleotide sequence ID" value="NZ_PYAA01000015.1"/>
</dbReference>
<dbReference type="SUPFAM" id="SSF53335">
    <property type="entry name" value="S-adenosyl-L-methionine-dependent methyltransferases"/>
    <property type="match status" value="1"/>
</dbReference>
<name>A0A328N869_9ACTN</name>
<dbReference type="AlphaFoldDB" id="A0A328N869"/>
<dbReference type="InterPro" id="IPR013216">
    <property type="entry name" value="Methyltransf_11"/>
</dbReference>
<gene>
    <name evidence="2" type="ORF">LAH08_02832</name>
</gene>
<accession>A0A328N869</accession>
<dbReference type="Proteomes" id="UP000248966">
    <property type="component" value="Unassembled WGS sequence"/>
</dbReference>
<evidence type="ECO:0000259" key="1">
    <source>
        <dbReference type="Pfam" id="PF08241"/>
    </source>
</evidence>
<evidence type="ECO:0000313" key="2">
    <source>
        <dbReference type="EMBL" id="RAO01509.1"/>
    </source>
</evidence>
<reference evidence="2 3" key="1">
    <citation type="submission" date="2018-03" db="EMBL/GenBank/DDBJ databases">
        <title>Defining the species Micromonospora saelicesensis and Micromonospora noduli under the framework of genomics.</title>
        <authorList>
            <person name="Riesco R."/>
            <person name="Trujillo M.E."/>
        </authorList>
    </citation>
    <scope>NUCLEOTIDE SEQUENCE [LARGE SCALE GENOMIC DNA]</scope>
    <source>
        <strain evidence="2 3">LAH08</strain>
    </source>
</reference>
<dbReference type="InterPro" id="IPR052939">
    <property type="entry name" value="23S_rRNA_MeTrnsfrase_RlmA"/>
</dbReference>
<dbReference type="PANTHER" id="PTHR43460">
    <property type="entry name" value="METHYLTRANSFERASE"/>
    <property type="match status" value="1"/>
</dbReference>
<dbReference type="EMBL" id="PYAA01000015">
    <property type="protein sequence ID" value="RAO01509.1"/>
    <property type="molecule type" value="Genomic_DNA"/>
</dbReference>
<evidence type="ECO:0000313" key="3">
    <source>
        <dbReference type="Proteomes" id="UP000248966"/>
    </source>
</evidence>
<organism evidence="2 3">
    <name type="scientific">Micromonospora noduli</name>
    <dbReference type="NCBI Taxonomy" id="709876"/>
    <lineage>
        <taxon>Bacteria</taxon>
        <taxon>Bacillati</taxon>
        <taxon>Actinomycetota</taxon>
        <taxon>Actinomycetes</taxon>
        <taxon>Micromonosporales</taxon>
        <taxon>Micromonosporaceae</taxon>
        <taxon>Micromonospora</taxon>
    </lineage>
</organism>